<protein>
    <submittedName>
        <fullName evidence="4">Dehydrogenase</fullName>
    </submittedName>
</protein>
<dbReference type="GO" id="GO:0016491">
    <property type="term" value="F:oxidoreductase activity"/>
    <property type="evidence" value="ECO:0007669"/>
    <property type="project" value="UniProtKB-KW"/>
</dbReference>
<dbReference type="Pfam" id="PF02826">
    <property type="entry name" value="2-Hacid_dh_C"/>
    <property type="match status" value="1"/>
</dbReference>
<keyword evidence="2" id="KW-0520">NAD</keyword>
<gene>
    <name evidence="4" type="ORF">AW736_12805</name>
</gene>
<dbReference type="SUPFAM" id="SSF52283">
    <property type="entry name" value="Formate/glycerate dehydrogenase catalytic domain-like"/>
    <property type="match status" value="1"/>
</dbReference>
<dbReference type="Proteomes" id="UP000078486">
    <property type="component" value="Unassembled WGS sequence"/>
</dbReference>
<dbReference type="SUPFAM" id="SSF51735">
    <property type="entry name" value="NAD(P)-binding Rossmann-fold domains"/>
    <property type="match status" value="1"/>
</dbReference>
<name>A0A178IHV7_9BACT</name>
<dbReference type="InterPro" id="IPR006140">
    <property type="entry name" value="D-isomer_DH_NAD-bd"/>
</dbReference>
<proteinExistence type="predicted"/>
<keyword evidence="5" id="KW-1185">Reference proteome</keyword>
<dbReference type="InterPro" id="IPR036291">
    <property type="entry name" value="NAD(P)-bd_dom_sf"/>
</dbReference>
<dbReference type="AlphaFoldDB" id="A0A178IHV7"/>
<keyword evidence="1" id="KW-0560">Oxidoreductase</keyword>
<accession>A0A178IHV7</accession>
<evidence type="ECO:0000313" key="5">
    <source>
        <dbReference type="Proteomes" id="UP000078486"/>
    </source>
</evidence>
<evidence type="ECO:0000256" key="1">
    <source>
        <dbReference type="ARBA" id="ARBA00023002"/>
    </source>
</evidence>
<dbReference type="GO" id="GO:0051287">
    <property type="term" value="F:NAD binding"/>
    <property type="evidence" value="ECO:0007669"/>
    <property type="project" value="InterPro"/>
</dbReference>
<dbReference type="Gene3D" id="3.40.50.720">
    <property type="entry name" value="NAD(P)-binding Rossmann-like Domain"/>
    <property type="match status" value="2"/>
</dbReference>
<dbReference type="PANTHER" id="PTHR43333:SF1">
    <property type="entry name" value="D-ISOMER SPECIFIC 2-HYDROXYACID DEHYDROGENASE NAD-BINDING DOMAIN-CONTAINING PROTEIN"/>
    <property type="match status" value="1"/>
</dbReference>
<comment type="caution">
    <text evidence="4">The sequence shown here is derived from an EMBL/GenBank/DDBJ whole genome shotgun (WGS) entry which is preliminary data.</text>
</comment>
<dbReference type="CDD" id="cd05300">
    <property type="entry name" value="2-Hacid_dh_1"/>
    <property type="match status" value="1"/>
</dbReference>
<evidence type="ECO:0000313" key="4">
    <source>
        <dbReference type="EMBL" id="OAM89550.1"/>
    </source>
</evidence>
<feature type="domain" description="D-isomer specific 2-hydroxyacid dehydrogenase NAD-binding" evidence="3">
    <location>
        <begin position="117"/>
        <end position="294"/>
    </location>
</feature>
<dbReference type="STRING" id="1184151.AW736_12805"/>
<dbReference type="EMBL" id="LRRQ01000089">
    <property type="protein sequence ID" value="OAM89550.1"/>
    <property type="molecule type" value="Genomic_DNA"/>
</dbReference>
<organism evidence="4 5">
    <name type="scientific">Termitidicoccus mucosus</name>
    <dbReference type="NCBI Taxonomy" id="1184151"/>
    <lineage>
        <taxon>Bacteria</taxon>
        <taxon>Pseudomonadati</taxon>
        <taxon>Verrucomicrobiota</taxon>
        <taxon>Opitutia</taxon>
        <taxon>Opitutales</taxon>
        <taxon>Opitutaceae</taxon>
        <taxon>Termitidicoccus</taxon>
    </lineage>
</organism>
<evidence type="ECO:0000256" key="2">
    <source>
        <dbReference type="ARBA" id="ARBA00023027"/>
    </source>
</evidence>
<evidence type="ECO:0000259" key="3">
    <source>
        <dbReference type="Pfam" id="PF02826"/>
    </source>
</evidence>
<reference evidence="4 5" key="1">
    <citation type="submission" date="2016-01" db="EMBL/GenBank/DDBJ databases">
        <title>High potential of lignocellulose degradation of a new Verrucomicrobia species.</title>
        <authorList>
            <person name="Wang Y."/>
            <person name="Shi Y."/>
            <person name="Qiu Z."/>
            <person name="Liu S."/>
            <person name="Yang H."/>
        </authorList>
    </citation>
    <scope>NUCLEOTIDE SEQUENCE [LARGE SCALE GENOMIC DNA]</scope>
    <source>
        <strain evidence="4 5">TSB47</strain>
    </source>
</reference>
<dbReference type="OrthoDB" id="9805416at2"/>
<sequence length="326" mass="36125">MIKPALTIWCNGRFADAATRLLVEGARRHRLVWSTVPTANILEEGRPDPAFEAADIALGQPNAAQCASSTKLRWMEVTTAGYTRYDRPEFFDALRARGCVFTNASDVFAEPCAQHALSMMLAFGRQLLPAHRDQLADRSWHFTERRRDSRLLNGETVLMLGFGAIGRRLAALLAPFGMKLFAVRRRLHSERGVHIIPEEKVSSALAAADHIVNILPENDGTRNYVNARRLGWCKPGAKFYNIGRGTTVDQDALAEQLRAGRLGAAYLDVTDPEPLPPSHPLWTTPNCYITPHTAGGRIDQDDALVRHFLQNLAAFESGGDMTDRVV</sequence>
<dbReference type="PANTHER" id="PTHR43333">
    <property type="entry name" value="2-HACID_DH_C DOMAIN-CONTAINING PROTEIN"/>
    <property type="match status" value="1"/>
</dbReference>